<evidence type="ECO:0000313" key="3">
    <source>
        <dbReference type="Proteomes" id="UP000001305"/>
    </source>
</evidence>
<dbReference type="GeneID" id="5076585"/>
<keyword evidence="3" id="KW-1185">Reference proteome</keyword>
<accession>Q52PT9</accession>
<dbReference type="OrthoDB" id="41495at10239"/>
<sequence length="68" mass="7883">MSDVPQPGTMWRHYNGKQYEVLAIANIASENPRYPVTVIYVGDNGNIWTRDASDWHRSMTLIEDRKCN</sequence>
<reference evidence="2 3" key="1">
    <citation type="submission" date="2005-03" db="EMBL/GenBank/DDBJ databases">
        <title>Sequencing of bacteriophage Xp15 from Xanthomonas campestris pv. pelargonii and identification of the lysis genes.</title>
        <authorList>
            <person name="Ramadugu C."/>
            <person name="Gabriel D.W."/>
        </authorList>
    </citation>
    <scope>NUCLEOTIDE SEQUENCE [LARGE SCALE GENOMIC DNA]</scope>
</reference>
<dbReference type="Proteomes" id="UP000001305">
    <property type="component" value="Segment"/>
</dbReference>
<feature type="domain" description="DUF1653" evidence="1">
    <location>
        <begin position="10"/>
        <end position="58"/>
    </location>
</feature>
<organism evidence="2 3">
    <name type="scientific">Xanthomonas phage Xp15</name>
    <dbReference type="NCBI Taxonomy" id="322855"/>
    <lineage>
        <taxon>Viruses</taxon>
        <taxon>Duplodnaviria</taxon>
        <taxon>Heunggongvirae</taxon>
        <taxon>Uroviricota</taxon>
        <taxon>Caudoviricetes</taxon>
        <taxon>Alachuavirus</taxon>
        <taxon>Alachuavirus Xp15</taxon>
    </lineage>
</organism>
<evidence type="ECO:0000313" key="2">
    <source>
        <dbReference type="EMBL" id="AAX84908.1"/>
    </source>
</evidence>
<dbReference type="KEGG" id="vg:5076585"/>
<proteinExistence type="predicted"/>
<dbReference type="Pfam" id="PF07866">
    <property type="entry name" value="DUF1653"/>
    <property type="match status" value="1"/>
</dbReference>
<dbReference type="InterPro" id="IPR023387">
    <property type="entry name" value="DUF1653-like_dom"/>
</dbReference>
<protein>
    <recommendedName>
        <fullName evidence="1">DUF1653 domain-containing protein</fullName>
    </recommendedName>
</protein>
<dbReference type="InterPro" id="IPR037135">
    <property type="entry name" value="DUF1653-like_dom_sf"/>
</dbReference>
<dbReference type="Gene3D" id="2.30.30.320">
    <property type="entry name" value="DUF1653-like domain"/>
    <property type="match status" value="1"/>
</dbReference>
<name>Q52PT9_9CAUD</name>
<dbReference type="EMBL" id="AY986977">
    <property type="protein sequence ID" value="AAX84908.1"/>
    <property type="molecule type" value="Genomic_DNA"/>
</dbReference>
<dbReference type="RefSeq" id="YP_239340.1">
    <property type="nucleotide sequence ID" value="NC_007024.1"/>
</dbReference>
<evidence type="ECO:0000259" key="1">
    <source>
        <dbReference type="Pfam" id="PF07866"/>
    </source>
</evidence>